<organism evidence="14 15">
    <name type="scientific">Parazoarcus communis</name>
    <dbReference type="NCBI Taxonomy" id="41977"/>
    <lineage>
        <taxon>Bacteria</taxon>
        <taxon>Pseudomonadati</taxon>
        <taxon>Pseudomonadota</taxon>
        <taxon>Betaproteobacteria</taxon>
        <taxon>Rhodocyclales</taxon>
        <taxon>Zoogloeaceae</taxon>
        <taxon>Parazoarcus</taxon>
    </lineage>
</organism>
<keyword evidence="8 11" id="KW-1133">Transmembrane helix</keyword>
<comment type="subcellular location">
    <subcellularLocation>
        <location evidence="2">Membrane</location>
    </subcellularLocation>
</comment>
<dbReference type="InterPro" id="IPR004358">
    <property type="entry name" value="Sig_transdc_His_kin-like_C"/>
</dbReference>
<keyword evidence="10 11" id="KW-0472">Membrane</keyword>
<dbReference type="InterPro" id="IPR013727">
    <property type="entry name" value="2CSK_N"/>
</dbReference>
<dbReference type="InterPro" id="IPR036097">
    <property type="entry name" value="HisK_dim/P_sf"/>
</dbReference>
<feature type="domain" description="Histidine kinase" evidence="12">
    <location>
        <begin position="250"/>
        <end position="465"/>
    </location>
</feature>
<keyword evidence="9" id="KW-0902">Two-component regulatory system</keyword>
<accession>A0A2U8GT98</accession>
<dbReference type="SMART" id="SM00387">
    <property type="entry name" value="HATPase_c"/>
    <property type="match status" value="1"/>
</dbReference>
<evidence type="ECO:0000256" key="11">
    <source>
        <dbReference type="SAM" id="Phobius"/>
    </source>
</evidence>
<gene>
    <name evidence="14" type="ORF">CEW83_16595</name>
</gene>
<feature type="domain" description="HAMP" evidence="13">
    <location>
        <begin position="190"/>
        <end position="242"/>
    </location>
</feature>
<dbReference type="PRINTS" id="PR00344">
    <property type="entry name" value="BCTRLSENSOR"/>
</dbReference>
<dbReference type="GO" id="GO:0005886">
    <property type="term" value="C:plasma membrane"/>
    <property type="evidence" value="ECO:0007669"/>
    <property type="project" value="TreeGrafter"/>
</dbReference>
<dbReference type="Gene3D" id="1.10.287.130">
    <property type="match status" value="1"/>
</dbReference>
<dbReference type="GO" id="GO:0000155">
    <property type="term" value="F:phosphorelay sensor kinase activity"/>
    <property type="evidence" value="ECO:0007669"/>
    <property type="project" value="InterPro"/>
</dbReference>
<comment type="catalytic activity">
    <reaction evidence="1">
        <text>ATP + protein L-histidine = ADP + protein N-phospho-L-histidine.</text>
        <dbReference type="EC" id="2.7.13.3"/>
    </reaction>
</comment>
<keyword evidence="7 14" id="KW-0418">Kinase</keyword>
<evidence type="ECO:0000256" key="3">
    <source>
        <dbReference type="ARBA" id="ARBA00012438"/>
    </source>
</evidence>
<dbReference type="AlphaFoldDB" id="A0A2U8GT98"/>
<dbReference type="KEGG" id="acom:CEW83_16595"/>
<dbReference type="PANTHER" id="PTHR45436:SF1">
    <property type="entry name" value="SENSOR PROTEIN QSEC"/>
    <property type="match status" value="1"/>
</dbReference>
<dbReference type="Pfam" id="PF02518">
    <property type="entry name" value="HATPase_c"/>
    <property type="match status" value="1"/>
</dbReference>
<dbReference type="PROSITE" id="PS50885">
    <property type="entry name" value="HAMP"/>
    <property type="match status" value="1"/>
</dbReference>
<evidence type="ECO:0000256" key="4">
    <source>
        <dbReference type="ARBA" id="ARBA00022553"/>
    </source>
</evidence>
<dbReference type="InterPro" id="IPR003660">
    <property type="entry name" value="HAMP_dom"/>
</dbReference>
<dbReference type="Gene3D" id="3.30.565.10">
    <property type="entry name" value="Histidine kinase-like ATPase, C-terminal domain"/>
    <property type="match status" value="1"/>
</dbReference>
<name>A0A2U8GT98_9RHOO</name>
<dbReference type="RefSeq" id="WP_108950329.1">
    <property type="nucleotide sequence ID" value="NZ_CP022187.1"/>
</dbReference>
<dbReference type="PROSITE" id="PS50109">
    <property type="entry name" value="HIS_KIN"/>
    <property type="match status" value="1"/>
</dbReference>
<dbReference type="EMBL" id="CP022187">
    <property type="protein sequence ID" value="AWI76630.1"/>
    <property type="molecule type" value="Genomic_DNA"/>
</dbReference>
<keyword evidence="5" id="KW-0808">Transferase</keyword>
<dbReference type="InterPro" id="IPR005467">
    <property type="entry name" value="His_kinase_dom"/>
</dbReference>
<keyword evidence="6 11" id="KW-0812">Transmembrane</keyword>
<protein>
    <recommendedName>
        <fullName evidence="3">histidine kinase</fullName>
        <ecNumber evidence="3">2.7.13.3</ecNumber>
    </recommendedName>
</protein>
<evidence type="ECO:0000256" key="10">
    <source>
        <dbReference type="ARBA" id="ARBA00023136"/>
    </source>
</evidence>
<dbReference type="Pfam" id="PF08521">
    <property type="entry name" value="2CSK_N"/>
    <property type="match status" value="1"/>
</dbReference>
<evidence type="ECO:0000259" key="12">
    <source>
        <dbReference type="PROSITE" id="PS50109"/>
    </source>
</evidence>
<dbReference type="InterPro" id="IPR036890">
    <property type="entry name" value="HATPase_C_sf"/>
</dbReference>
<dbReference type="Proteomes" id="UP000244930">
    <property type="component" value="Chromosome"/>
</dbReference>
<evidence type="ECO:0000256" key="1">
    <source>
        <dbReference type="ARBA" id="ARBA00000085"/>
    </source>
</evidence>
<sequence>MAVKRSVSLRRRVAVWLLPSLLVLLLINAVLSYLGALAAVNRAYDRSLTASIQSIAEQVHSLEGTISVNVPYSAFEVFDEGMQERIFYAVLGPNGSLVTGYDDLVPPDGLVDDGPLRIFDSQYRGEGVRVGAIKKRLYDPALEGGDAATIVFAETTESRVTLARELFFDSLRRQLLLVVLGAVVLVFVMTSAFRPLLELREAIRRRDEEDLTPIVADGAPSEVRPLIDAINHHTERLSGMLAARRRFLADAAHQIRTPLAVLSTQAEYGLRLDDLTEIRHAFKSQLGTIRSTRRMADQMLALSHAESVDRSVEGLQAVDVSRLAREVAGELVPVALRKRIDLAFEDGGEAVVAGNLQMLRELTANLLDNAIRYSPPDTQVVIATGVTPDRVALCVSDQGPGIPPAERGKVFQRFYRILGQDKAPGSGLGLAIVREIVLAHGGSITLDAGADGRGLMVLAEFPRAQSAA</sequence>
<dbReference type="SUPFAM" id="SSF55874">
    <property type="entry name" value="ATPase domain of HSP90 chaperone/DNA topoisomerase II/histidine kinase"/>
    <property type="match status" value="1"/>
</dbReference>
<evidence type="ECO:0000256" key="8">
    <source>
        <dbReference type="ARBA" id="ARBA00022989"/>
    </source>
</evidence>
<dbReference type="InterPro" id="IPR003594">
    <property type="entry name" value="HATPase_dom"/>
</dbReference>
<reference evidence="14 15" key="1">
    <citation type="submission" date="2017-06" db="EMBL/GenBank/DDBJ databases">
        <title>Azoarcus.</title>
        <authorList>
            <person name="Woo J.-H."/>
            <person name="Kim H.-S."/>
        </authorList>
    </citation>
    <scope>NUCLEOTIDE SEQUENCE [LARGE SCALE GENOMIC DNA]</scope>
    <source>
        <strain evidence="14 15">TSPY31</strain>
    </source>
</reference>
<evidence type="ECO:0000313" key="15">
    <source>
        <dbReference type="Proteomes" id="UP000244930"/>
    </source>
</evidence>
<proteinExistence type="predicted"/>
<dbReference type="CDD" id="cd00075">
    <property type="entry name" value="HATPase"/>
    <property type="match status" value="1"/>
</dbReference>
<dbReference type="SMART" id="SM00388">
    <property type="entry name" value="HisKA"/>
    <property type="match status" value="1"/>
</dbReference>
<feature type="transmembrane region" description="Helical" evidence="11">
    <location>
        <begin position="175"/>
        <end position="197"/>
    </location>
</feature>
<dbReference type="InterPro" id="IPR003661">
    <property type="entry name" value="HisK_dim/P_dom"/>
</dbReference>
<evidence type="ECO:0000256" key="5">
    <source>
        <dbReference type="ARBA" id="ARBA00022679"/>
    </source>
</evidence>
<evidence type="ECO:0000256" key="9">
    <source>
        <dbReference type="ARBA" id="ARBA00023012"/>
    </source>
</evidence>
<dbReference type="Pfam" id="PF00512">
    <property type="entry name" value="HisKA"/>
    <property type="match status" value="1"/>
</dbReference>
<keyword evidence="4" id="KW-0597">Phosphoprotein</keyword>
<keyword evidence="15" id="KW-1185">Reference proteome</keyword>
<dbReference type="InterPro" id="IPR050428">
    <property type="entry name" value="TCS_sensor_his_kinase"/>
</dbReference>
<dbReference type="SUPFAM" id="SSF47384">
    <property type="entry name" value="Homodimeric domain of signal transducing histidine kinase"/>
    <property type="match status" value="1"/>
</dbReference>
<evidence type="ECO:0000256" key="6">
    <source>
        <dbReference type="ARBA" id="ARBA00022692"/>
    </source>
</evidence>
<evidence type="ECO:0000259" key="13">
    <source>
        <dbReference type="PROSITE" id="PS50885"/>
    </source>
</evidence>
<evidence type="ECO:0000313" key="14">
    <source>
        <dbReference type="EMBL" id="AWI76630.1"/>
    </source>
</evidence>
<evidence type="ECO:0000256" key="2">
    <source>
        <dbReference type="ARBA" id="ARBA00004370"/>
    </source>
</evidence>
<dbReference type="EC" id="2.7.13.3" evidence="3"/>
<dbReference type="PANTHER" id="PTHR45436">
    <property type="entry name" value="SENSOR HISTIDINE KINASE YKOH"/>
    <property type="match status" value="1"/>
</dbReference>
<evidence type="ECO:0000256" key="7">
    <source>
        <dbReference type="ARBA" id="ARBA00022777"/>
    </source>
</evidence>
<dbReference type="CDD" id="cd00082">
    <property type="entry name" value="HisKA"/>
    <property type="match status" value="1"/>
</dbReference>